<accession>A0A8S3WUE5</accession>
<organism evidence="2 3">
    <name type="scientific">Parnassius apollo</name>
    <name type="common">Apollo butterfly</name>
    <name type="synonym">Papilio apollo</name>
    <dbReference type="NCBI Taxonomy" id="110799"/>
    <lineage>
        <taxon>Eukaryota</taxon>
        <taxon>Metazoa</taxon>
        <taxon>Ecdysozoa</taxon>
        <taxon>Arthropoda</taxon>
        <taxon>Hexapoda</taxon>
        <taxon>Insecta</taxon>
        <taxon>Pterygota</taxon>
        <taxon>Neoptera</taxon>
        <taxon>Endopterygota</taxon>
        <taxon>Lepidoptera</taxon>
        <taxon>Glossata</taxon>
        <taxon>Ditrysia</taxon>
        <taxon>Papilionoidea</taxon>
        <taxon>Papilionidae</taxon>
        <taxon>Parnassiinae</taxon>
        <taxon>Parnassini</taxon>
        <taxon>Parnassius</taxon>
        <taxon>Parnassius</taxon>
    </lineage>
</organism>
<gene>
    <name evidence="2" type="ORF">PAPOLLO_LOCUS9362</name>
</gene>
<dbReference type="EMBL" id="CAJQZP010000693">
    <property type="protein sequence ID" value="CAG4977167.1"/>
    <property type="molecule type" value="Genomic_DNA"/>
</dbReference>
<dbReference type="AlphaFoldDB" id="A0A8S3WUE5"/>
<dbReference type="Proteomes" id="UP000691718">
    <property type="component" value="Unassembled WGS sequence"/>
</dbReference>
<comment type="caution">
    <text evidence="2">The sequence shown here is derived from an EMBL/GenBank/DDBJ whole genome shotgun (WGS) entry which is preliminary data.</text>
</comment>
<proteinExistence type="predicted"/>
<evidence type="ECO:0000313" key="3">
    <source>
        <dbReference type="Proteomes" id="UP000691718"/>
    </source>
</evidence>
<feature type="compositionally biased region" description="Pro residues" evidence="1">
    <location>
        <begin position="117"/>
        <end position="149"/>
    </location>
</feature>
<reference evidence="2" key="1">
    <citation type="submission" date="2021-04" db="EMBL/GenBank/DDBJ databases">
        <authorList>
            <person name="Tunstrom K."/>
        </authorList>
    </citation>
    <scope>NUCLEOTIDE SEQUENCE</scope>
</reference>
<evidence type="ECO:0000256" key="1">
    <source>
        <dbReference type="SAM" id="MobiDB-lite"/>
    </source>
</evidence>
<protein>
    <submittedName>
        <fullName evidence="2">(apollo) hypothetical protein</fullName>
    </submittedName>
</protein>
<keyword evidence="3" id="KW-1185">Reference proteome</keyword>
<evidence type="ECO:0000313" key="2">
    <source>
        <dbReference type="EMBL" id="CAG4977167.1"/>
    </source>
</evidence>
<feature type="compositionally biased region" description="Basic and acidic residues" evidence="1">
    <location>
        <begin position="72"/>
        <end position="110"/>
    </location>
</feature>
<sequence>MLEPHRRVASPRYYALNGAGYQFERKQEKGRRLENQVNVLKKFLRLLFGHRHLRHLQNRQDGLSNGRGWLPIREEAREREEERAREEAREREETRKGEAERESTEPRKEISQSPVLTAPPLPPSPPPPPSPPSSPPSSPPPSSPPSPTK</sequence>
<name>A0A8S3WUE5_PARAO</name>
<feature type="region of interest" description="Disordered" evidence="1">
    <location>
        <begin position="55"/>
        <end position="149"/>
    </location>
</feature>